<evidence type="ECO:0008006" key="4">
    <source>
        <dbReference type="Google" id="ProtNLM"/>
    </source>
</evidence>
<dbReference type="EMBL" id="CP110636">
    <property type="protein sequence ID" value="UZJ32161.1"/>
    <property type="molecule type" value="Genomic_DNA"/>
</dbReference>
<evidence type="ECO:0000256" key="1">
    <source>
        <dbReference type="SAM" id="MobiDB-lite"/>
    </source>
</evidence>
<dbReference type="RefSeq" id="WP_265363443.1">
    <property type="nucleotide sequence ID" value="NZ_CP110636.1"/>
</dbReference>
<gene>
    <name evidence="2" type="ORF">OJ254_20125</name>
</gene>
<organism evidence="2 3">
    <name type="scientific">Streptomyces endophytica</name>
    <dbReference type="NCBI Taxonomy" id="2991496"/>
    <lineage>
        <taxon>Bacteria</taxon>
        <taxon>Bacillati</taxon>
        <taxon>Actinomycetota</taxon>
        <taxon>Actinomycetes</taxon>
        <taxon>Kitasatosporales</taxon>
        <taxon>Streptomycetaceae</taxon>
        <taxon>Streptomyces</taxon>
    </lineage>
</organism>
<proteinExistence type="predicted"/>
<protein>
    <recommendedName>
        <fullName evidence="4">Secreted protein</fullName>
    </recommendedName>
</protein>
<evidence type="ECO:0000313" key="2">
    <source>
        <dbReference type="EMBL" id="UZJ32161.1"/>
    </source>
</evidence>
<sequence length="75" mass="8065">MGVVGAITVAVIVVTVAFVRVRSSLPDEHRVAPRYASILGRGRPRGWRKPDADAAARRGVRPPRRAPSGYHAPSP</sequence>
<dbReference type="Proteomes" id="UP001164959">
    <property type="component" value="Chromosome"/>
</dbReference>
<reference evidence="2" key="1">
    <citation type="submission" date="2022-11" db="EMBL/GenBank/DDBJ databases">
        <title>Identification and genomic analyses of a novel endophytic actinobacterium Streptomyces endophytica sp. nov. with potential for biocontrol of Yam anthracnose.</title>
        <authorList>
            <person name="Huang X."/>
        </authorList>
    </citation>
    <scope>NUCLEOTIDE SEQUENCE</scope>
    <source>
        <strain evidence="2">HNM0140</strain>
    </source>
</reference>
<name>A0ABY6PEG8_9ACTN</name>
<keyword evidence="3" id="KW-1185">Reference proteome</keyword>
<feature type="region of interest" description="Disordered" evidence="1">
    <location>
        <begin position="40"/>
        <end position="75"/>
    </location>
</feature>
<evidence type="ECO:0000313" key="3">
    <source>
        <dbReference type="Proteomes" id="UP001164959"/>
    </source>
</evidence>
<accession>A0ABY6PEG8</accession>